<dbReference type="EMBL" id="CAJJDN010000005">
    <property type="protein sequence ID" value="CAD8051402.1"/>
    <property type="molecule type" value="Genomic_DNA"/>
</dbReference>
<sequence length="703" mass="83743">MLYENLYEQLQECLPEYQRQFVIQNYQNFLEVSKEKDPVYQQFVSLIDKFQSASSQIEIISKDIENLKNAKDRCQQMLEEQVTKEFDIVEDIQAEDQLTEMLDNLSMFTFEKNYEQAIESFKLLNETVQLKKYIKLIKKPEIKRQLDEAFKSLCQSIYNDYVSQNAQFDSSQLIQYLMILNQVEMLTKGYLQIQQNKFTDWIEQQTQSNERQVQQFIGNIIKINQQYEQIFGEYLKKNQFLFSFISLWNQQIIQSFFDKIQQFFFQDIVSFEDIFTKSKTLLNTFQQYQSKGISIDFEIQKELAIYIENKINELFGIYGQKINQYMHFNEKKLIKIEFMSNLLESDKLLESKEIEISNKPQEIKLKASATIKSTFDSLSQGLSISSCFFWNIVFRLGDSALNFFNPEQYSLLSTMLNQSISKLLILFIKDYQSAIKANKKENQSLFEIGNYFGNYNLNNTLINYLSIRASNLPFQSNSEWKKVIEDWLDELKLSMHQHFKTNLLQMLPYLICEHGKIYTQKQLTVQKPSQLFLMIGYSIMELKNQFISKIPQAPTLYYLGSLWDYTKYLLEYSFYWSYHNQGKNNEVFFLDVKSRNELKLDMNQINLQFQQSSIKIQQISLDGLKQIILDIQFIFDLFNRFIGQLQQNDQFLKKLVTLYCKEKKCEQPQMQSQSFDEYFAQNFQQDMIQAKSLIEQQRKSIVT</sequence>
<organism evidence="2 3">
    <name type="scientific">Paramecium sonneborni</name>
    <dbReference type="NCBI Taxonomy" id="65129"/>
    <lineage>
        <taxon>Eukaryota</taxon>
        <taxon>Sar</taxon>
        <taxon>Alveolata</taxon>
        <taxon>Ciliophora</taxon>
        <taxon>Intramacronucleata</taxon>
        <taxon>Oligohymenophorea</taxon>
        <taxon>Peniculida</taxon>
        <taxon>Parameciidae</taxon>
        <taxon>Paramecium</taxon>
    </lineage>
</organism>
<reference evidence="2" key="1">
    <citation type="submission" date="2021-01" db="EMBL/GenBank/DDBJ databases">
        <authorList>
            <consortium name="Genoscope - CEA"/>
            <person name="William W."/>
        </authorList>
    </citation>
    <scope>NUCLEOTIDE SEQUENCE</scope>
</reference>
<gene>
    <name evidence="2" type="ORF">PSON_ATCC_30995.1.T0050557</name>
</gene>
<feature type="coiled-coil region" evidence="1">
    <location>
        <begin position="50"/>
        <end position="84"/>
    </location>
</feature>
<evidence type="ECO:0000313" key="2">
    <source>
        <dbReference type="EMBL" id="CAD8051402.1"/>
    </source>
</evidence>
<proteinExistence type="predicted"/>
<accession>A0A8S1KFC1</accession>
<evidence type="ECO:0000313" key="3">
    <source>
        <dbReference type="Proteomes" id="UP000692954"/>
    </source>
</evidence>
<keyword evidence="3" id="KW-1185">Reference proteome</keyword>
<dbReference type="Proteomes" id="UP000692954">
    <property type="component" value="Unassembled WGS sequence"/>
</dbReference>
<comment type="caution">
    <text evidence="2">The sequence shown here is derived from an EMBL/GenBank/DDBJ whole genome shotgun (WGS) entry which is preliminary data.</text>
</comment>
<name>A0A8S1KFC1_9CILI</name>
<evidence type="ECO:0000256" key="1">
    <source>
        <dbReference type="SAM" id="Coils"/>
    </source>
</evidence>
<dbReference type="AlphaFoldDB" id="A0A8S1KFC1"/>
<dbReference type="OrthoDB" id="297164at2759"/>
<keyword evidence="1" id="KW-0175">Coiled coil</keyword>
<protein>
    <submittedName>
        <fullName evidence="2">Uncharacterized protein</fullName>
    </submittedName>
</protein>